<feature type="signal peptide" evidence="2">
    <location>
        <begin position="1"/>
        <end position="27"/>
    </location>
</feature>
<dbReference type="PROSITE" id="PS51318">
    <property type="entry name" value="TAT"/>
    <property type="match status" value="1"/>
</dbReference>
<dbReference type="AlphaFoldDB" id="A0A2T8HPU6"/>
<dbReference type="EMBL" id="QDKM01000013">
    <property type="protein sequence ID" value="PVH27433.1"/>
    <property type="molecule type" value="Genomic_DNA"/>
</dbReference>
<keyword evidence="2" id="KW-0732">Signal</keyword>
<dbReference type="InterPro" id="IPR001638">
    <property type="entry name" value="Solute-binding_3/MltF_N"/>
</dbReference>
<dbReference type="PIRSF" id="PIRSF027386">
    <property type="entry name" value="UCP027386_ABC_sbc_TM0202"/>
    <property type="match status" value="1"/>
</dbReference>
<dbReference type="OrthoDB" id="9814375at2"/>
<evidence type="ECO:0000256" key="1">
    <source>
        <dbReference type="ARBA" id="ARBA00010742"/>
    </source>
</evidence>
<dbReference type="SUPFAM" id="SSF53850">
    <property type="entry name" value="Periplasmic binding protein-like II"/>
    <property type="match status" value="1"/>
</dbReference>
<dbReference type="Pfam" id="PF13379">
    <property type="entry name" value="NMT1_2"/>
    <property type="match status" value="1"/>
</dbReference>
<feature type="domain" description="Solute-binding protein family 3/N-terminal" evidence="3">
    <location>
        <begin position="47"/>
        <end position="264"/>
    </location>
</feature>
<dbReference type="Proteomes" id="UP000245911">
    <property type="component" value="Unassembled WGS sequence"/>
</dbReference>
<dbReference type="Gene3D" id="3.40.190.10">
    <property type="entry name" value="Periplasmic binding protein-like II"/>
    <property type="match status" value="2"/>
</dbReference>
<dbReference type="PANTHER" id="PTHR30024">
    <property type="entry name" value="ALIPHATIC SULFONATES-BINDING PROTEIN-RELATED"/>
    <property type="match status" value="1"/>
</dbReference>
<dbReference type="InterPro" id="IPR027024">
    <property type="entry name" value="UCP027386_ABC_sbc_TM0202"/>
</dbReference>
<accession>A0A2T8HPU6</accession>
<evidence type="ECO:0000313" key="4">
    <source>
        <dbReference type="EMBL" id="PVH27433.1"/>
    </source>
</evidence>
<feature type="chain" id="PRO_5015446547" evidence="2">
    <location>
        <begin position="28"/>
        <end position="330"/>
    </location>
</feature>
<dbReference type="InterPro" id="IPR006311">
    <property type="entry name" value="TAT_signal"/>
</dbReference>
<dbReference type="RefSeq" id="WP_116559837.1">
    <property type="nucleotide sequence ID" value="NZ_QDKM01000013.1"/>
</dbReference>
<evidence type="ECO:0000259" key="3">
    <source>
        <dbReference type="SMART" id="SM00062"/>
    </source>
</evidence>
<dbReference type="PANTHER" id="PTHR30024:SF46">
    <property type="entry name" value="ABC TRANSPORTER, SUBSTRATE-BINDING LIPOPROTEIN"/>
    <property type="match status" value="1"/>
</dbReference>
<organism evidence="4 5">
    <name type="scientific">Pararhodobacter oceanensis</name>
    <dbReference type="NCBI Taxonomy" id="2172121"/>
    <lineage>
        <taxon>Bacteria</taxon>
        <taxon>Pseudomonadati</taxon>
        <taxon>Pseudomonadota</taxon>
        <taxon>Alphaproteobacteria</taxon>
        <taxon>Rhodobacterales</taxon>
        <taxon>Paracoccaceae</taxon>
        <taxon>Pararhodobacter</taxon>
    </lineage>
</organism>
<reference evidence="4 5" key="1">
    <citation type="submission" date="2018-04" db="EMBL/GenBank/DDBJ databases">
        <title>Pararhodobacter oceanense sp. nov., isolated from marine intertidal sediment.</title>
        <authorList>
            <person name="Wang X.-L."/>
            <person name="Du Z.-J."/>
        </authorList>
    </citation>
    <scope>NUCLEOTIDE SEQUENCE [LARGE SCALE GENOMIC DNA]</scope>
    <source>
        <strain evidence="4 5">AM505</strain>
    </source>
</reference>
<keyword evidence="5" id="KW-1185">Reference proteome</keyword>
<comment type="similarity">
    <text evidence="1">Belongs to the bacterial solute-binding protein SsuA/TauA family.</text>
</comment>
<comment type="caution">
    <text evidence="4">The sequence shown here is derived from an EMBL/GenBank/DDBJ whole genome shotgun (WGS) entry which is preliminary data.</text>
</comment>
<proteinExistence type="inferred from homology"/>
<dbReference type="SMART" id="SM00062">
    <property type="entry name" value="PBPb"/>
    <property type="match status" value="1"/>
</dbReference>
<evidence type="ECO:0000313" key="5">
    <source>
        <dbReference type="Proteomes" id="UP000245911"/>
    </source>
</evidence>
<protein>
    <submittedName>
        <fullName evidence="4">Taurine ABC transporter substrate-binding protein</fullName>
    </submittedName>
</protein>
<name>A0A2T8HPU6_9RHOB</name>
<sequence>MFTNTRHNRRTVLIGFGAGAMTLAAPAILSAQTAPRLAVYGPPAGPTITLAHAVASQALAELAGEVSLTVWRTPDELRAGLTSGAIDVSVVPTQAAANLYTRGMGLRLVNVMTNGLLYILARDGELPDIAALAGKVLAVPFPNDTPDFITRALLAEHGIAGEVTLAATGSPMEAAQMLLAGRIDAAVLSEPVASAAILRGREAGVSLTRAVDLQAEWGGVTGLGPVVPQAGLAVTQGFSQAHGGLIAPLHAALEQATAAVLADPQTAAAQAAEALGLPAPLLAASIPFANLTATPASVARPTLEAMFTLMATQDPAILGGQLPDDGFYAL</sequence>
<evidence type="ECO:0000256" key="2">
    <source>
        <dbReference type="SAM" id="SignalP"/>
    </source>
</evidence>
<gene>
    <name evidence="4" type="ORF">DDE20_17580</name>
</gene>